<dbReference type="Proteomes" id="UP001497512">
    <property type="component" value="Chromosome 9"/>
</dbReference>
<dbReference type="InterPro" id="IPR012340">
    <property type="entry name" value="NA-bd_OB-fold"/>
</dbReference>
<keyword evidence="2" id="KW-0479">Metal-binding</keyword>
<keyword evidence="4" id="KW-0862">Zinc</keyword>
<accession>A0ABP0V726</accession>
<evidence type="ECO:0000256" key="5">
    <source>
        <dbReference type="ARBA" id="ARBA00023125"/>
    </source>
</evidence>
<keyword evidence="3" id="KW-0863">Zinc-finger</keyword>
<evidence type="ECO:0000256" key="4">
    <source>
        <dbReference type="ARBA" id="ARBA00022833"/>
    </source>
</evidence>
<dbReference type="Pfam" id="PF08646">
    <property type="entry name" value="Rep_fac-A_C"/>
    <property type="match status" value="1"/>
</dbReference>
<dbReference type="Gene3D" id="2.40.50.140">
    <property type="entry name" value="Nucleic acid-binding proteins"/>
    <property type="match status" value="1"/>
</dbReference>
<reference evidence="7" key="1">
    <citation type="submission" date="2024-02" db="EMBL/GenBank/DDBJ databases">
        <authorList>
            <consortium name="ELIXIR-Norway"/>
            <consortium name="Elixir Norway"/>
        </authorList>
    </citation>
    <scope>NUCLEOTIDE SEQUENCE</scope>
</reference>
<evidence type="ECO:0000313" key="7">
    <source>
        <dbReference type="EMBL" id="CAK9236747.1"/>
    </source>
</evidence>
<evidence type="ECO:0000313" key="8">
    <source>
        <dbReference type="Proteomes" id="UP001497512"/>
    </source>
</evidence>
<proteinExistence type="inferred from homology"/>
<dbReference type="CDD" id="cd04476">
    <property type="entry name" value="RPA1_DBD_C"/>
    <property type="match status" value="1"/>
</dbReference>
<keyword evidence="5" id="KW-0238">DNA-binding</keyword>
<dbReference type="InterPro" id="IPR013955">
    <property type="entry name" value="Rep_factor-A_C"/>
</dbReference>
<keyword evidence="8" id="KW-1185">Reference proteome</keyword>
<evidence type="ECO:0000256" key="1">
    <source>
        <dbReference type="ARBA" id="ARBA00005690"/>
    </source>
</evidence>
<evidence type="ECO:0000259" key="6">
    <source>
        <dbReference type="Pfam" id="PF08646"/>
    </source>
</evidence>
<protein>
    <recommendedName>
        <fullName evidence="6">Replication factor A C-terminal domain-containing protein</fullName>
    </recommendedName>
</protein>
<gene>
    <name evidence="7" type="ORF">CSSPTR1EN2_LOCUS23147</name>
</gene>
<comment type="similarity">
    <text evidence="1">Belongs to the replication factor A protein 1 family.</text>
</comment>
<dbReference type="InterPro" id="IPR047192">
    <property type="entry name" value="Euk_RPA1_DBD_C"/>
</dbReference>
<sequence>MRTELRKTVFAIKDEGLGRGDKPDWITVRATVFYIKPDNFCYTACPLDNGGKQCNKKVTNNGGTWWCDRCDRTVPECDYKYLFNIQVQGHTGPTWVTAFQEVSEEIMQHPAKELFLWSQTDNQKFIEAIQKLTFTEHLFKLKVKEEMYNDEQRLKLTMVRVDRTDWVAESKLMIDLITKLNRGESIDVPIGSGINGGSTHFATTT</sequence>
<dbReference type="EMBL" id="OZ019901">
    <property type="protein sequence ID" value="CAK9236747.1"/>
    <property type="molecule type" value="Genomic_DNA"/>
</dbReference>
<organism evidence="7 8">
    <name type="scientific">Sphagnum troendelagicum</name>
    <dbReference type="NCBI Taxonomy" id="128251"/>
    <lineage>
        <taxon>Eukaryota</taxon>
        <taxon>Viridiplantae</taxon>
        <taxon>Streptophyta</taxon>
        <taxon>Embryophyta</taxon>
        <taxon>Bryophyta</taxon>
        <taxon>Sphagnophytina</taxon>
        <taxon>Sphagnopsida</taxon>
        <taxon>Sphagnales</taxon>
        <taxon>Sphagnaceae</taxon>
        <taxon>Sphagnum</taxon>
    </lineage>
</organism>
<dbReference type="SUPFAM" id="SSF50249">
    <property type="entry name" value="Nucleic acid-binding proteins"/>
    <property type="match status" value="1"/>
</dbReference>
<name>A0ABP0V726_9BRYO</name>
<evidence type="ECO:0000256" key="3">
    <source>
        <dbReference type="ARBA" id="ARBA00022771"/>
    </source>
</evidence>
<evidence type="ECO:0000256" key="2">
    <source>
        <dbReference type="ARBA" id="ARBA00022723"/>
    </source>
</evidence>
<feature type="domain" description="Replication factor A C-terminal" evidence="6">
    <location>
        <begin position="25"/>
        <end position="172"/>
    </location>
</feature>